<evidence type="ECO:0000313" key="1">
    <source>
        <dbReference type="EMBL" id="MFM9518988.1"/>
    </source>
</evidence>
<dbReference type="InterPro" id="IPR010727">
    <property type="entry name" value="DUF1302"/>
</dbReference>
<accession>A0ABW9HA23</accession>
<dbReference type="Pfam" id="PF06980">
    <property type="entry name" value="DUF1302"/>
    <property type="match status" value="1"/>
</dbReference>
<comment type="caution">
    <text evidence="1">The sequence shown here is derived from an EMBL/GenBank/DDBJ whole genome shotgun (WGS) entry which is preliminary data.</text>
</comment>
<dbReference type="RefSeq" id="WP_409078874.1">
    <property type="nucleotide sequence ID" value="NZ_CP178857.1"/>
</dbReference>
<dbReference type="Proteomes" id="UP001631987">
    <property type="component" value="Unassembled WGS sequence"/>
</dbReference>
<evidence type="ECO:0000313" key="2">
    <source>
        <dbReference type="Proteomes" id="UP001631987"/>
    </source>
</evidence>
<sequence length="58" mass="6485">MLDYYAYGTWDVSGHALNARLGNQVVSRDESLFYPGICAAQSPLADRDNVALSFKNRF</sequence>
<organism evidence="1 2">
    <name type="scientific">Pseudomonas monachiensis</name>
    <dbReference type="NCBI Taxonomy" id="3060212"/>
    <lineage>
        <taxon>Bacteria</taxon>
        <taxon>Pseudomonadati</taxon>
        <taxon>Pseudomonadota</taxon>
        <taxon>Gammaproteobacteria</taxon>
        <taxon>Pseudomonadales</taxon>
        <taxon>Pseudomonadaceae</taxon>
        <taxon>Pseudomonas</taxon>
    </lineage>
</organism>
<proteinExistence type="predicted"/>
<gene>
    <name evidence="1" type="ORF">ACKKH4_17265</name>
</gene>
<reference evidence="1 2" key="1">
    <citation type="submission" date="2024-12" db="EMBL/GenBank/DDBJ databases">
        <title>Pseudomonas species isolated from Lotus nodules promote plant growth.</title>
        <authorList>
            <person name="Yu Y.-H."/>
            <person name="Kurtenbach J."/>
            <person name="Crosbie D."/>
            <person name="Brachmann A."/>
            <person name="Marin M."/>
        </authorList>
    </citation>
    <scope>NUCLEOTIDE SEQUENCE [LARGE SCALE GENOMIC DNA]</scope>
    <source>
        <strain evidence="1 2">PLb12A</strain>
    </source>
</reference>
<dbReference type="EMBL" id="JBJVNW010000008">
    <property type="protein sequence ID" value="MFM9518988.1"/>
    <property type="molecule type" value="Genomic_DNA"/>
</dbReference>
<name>A0ABW9HA23_9PSED</name>
<keyword evidence="2" id="KW-1185">Reference proteome</keyword>
<protein>
    <submittedName>
        <fullName evidence="1">DUF1302 family protein</fullName>
    </submittedName>
</protein>